<name>A0A939JWF4_9BACT</name>
<accession>A0A939JWF4</accession>
<evidence type="ECO:0000259" key="1">
    <source>
        <dbReference type="Pfam" id="PF21941"/>
    </source>
</evidence>
<reference evidence="2 3" key="1">
    <citation type="submission" date="2021-03" db="EMBL/GenBank/DDBJ databases">
        <title>Fibrella sp. HMF5036 genome sequencing and assembly.</title>
        <authorList>
            <person name="Kang H."/>
            <person name="Kim H."/>
            <person name="Bae S."/>
            <person name="Joh K."/>
        </authorList>
    </citation>
    <scope>NUCLEOTIDE SEQUENCE [LARGE SCALE GENOMIC DNA]</scope>
    <source>
        <strain evidence="2 3">HMF5036</strain>
    </source>
</reference>
<dbReference type="AlphaFoldDB" id="A0A939JWF4"/>
<comment type="caution">
    <text evidence="2">The sequence shown here is derived from an EMBL/GenBank/DDBJ whole genome shotgun (WGS) entry which is preliminary data.</text>
</comment>
<evidence type="ECO:0000313" key="3">
    <source>
        <dbReference type="Proteomes" id="UP000664795"/>
    </source>
</evidence>
<dbReference type="InterPro" id="IPR047740">
    <property type="entry name" value="SMEK_dom"/>
</dbReference>
<organism evidence="2 3">
    <name type="scientific">Fibrella aquatilis</name>
    <dbReference type="NCBI Taxonomy" id="2817059"/>
    <lineage>
        <taxon>Bacteria</taxon>
        <taxon>Pseudomonadati</taxon>
        <taxon>Bacteroidota</taxon>
        <taxon>Cytophagia</taxon>
        <taxon>Cytophagales</taxon>
        <taxon>Spirosomataceae</taxon>
        <taxon>Fibrella</taxon>
    </lineage>
</organism>
<dbReference type="EMBL" id="JAFMYU010000009">
    <property type="protein sequence ID" value="MBO0931852.1"/>
    <property type="molecule type" value="Genomic_DNA"/>
</dbReference>
<evidence type="ECO:0000313" key="2">
    <source>
        <dbReference type="EMBL" id="MBO0931852.1"/>
    </source>
</evidence>
<dbReference type="Proteomes" id="UP000664795">
    <property type="component" value="Unassembled WGS sequence"/>
</dbReference>
<dbReference type="Pfam" id="PF21941">
    <property type="entry name" value="SMEK_N"/>
    <property type="match status" value="1"/>
</dbReference>
<feature type="domain" description="SMEK" evidence="1">
    <location>
        <begin position="11"/>
        <end position="146"/>
    </location>
</feature>
<keyword evidence="3" id="KW-1185">Reference proteome</keyword>
<gene>
    <name evidence="2" type="ORF">J2I48_12655</name>
</gene>
<dbReference type="RefSeq" id="WP_207335824.1">
    <property type="nucleotide sequence ID" value="NZ_JAFMYU010000009.1"/>
</dbReference>
<protein>
    <submittedName>
        <fullName evidence="2">SMEK domain-containing protein</fullName>
    </submittedName>
</protein>
<proteinExistence type="predicted"/>
<dbReference type="NCBIfam" id="NF033859">
    <property type="entry name" value="SMEK_N"/>
    <property type="match status" value="1"/>
</dbReference>
<sequence>MNSRELLLKTISNEFAKWQVQIANLNSLNLYDANIFSEYTLCEMLNLIFDYKLVNANLLAANYPAADLIDKENKIAIQVTSTAQKNKIQATLNKFIEYNLHLDYDQVFIVILGDKQKSYSTLVIPSEITFDKSEQILDFKDVLNIIARLPLHRIEKIAKLLSRESIRTMHKRPNSSAIALKKKLSLKKRIQKDLLRTVSKEQWECLWYEPWVKFRYHNVIIRSVNDKTWPEVDYPPKTKISTWFKGEFWNFYENGIELISHGDQAIFDENGYWDLLDLRGDARENDKKFRVANYHTFLRIPYEYIVEYDMEPDDYYGVPTIYVEYANDDTPYEKVLYGRMGHYDKKNPSNSHHTYYFEEEKRRDLK</sequence>